<dbReference type="InterPro" id="IPR036390">
    <property type="entry name" value="WH_DNA-bd_sf"/>
</dbReference>
<comment type="caution">
    <text evidence="2">The sequence shown here is derived from an EMBL/GenBank/DDBJ whole genome shotgun (WGS) entry which is preliminary data.</text>
</comment>
<dbReference type="EMBL" id="JACIJK010000002">
    <property type="protein sequence ID" value="MBB5713888.1"/>
    <property type="molecule type" value="Genomic_DNA"/>
</dbReference>
<dbReference type="PANTHER" id="PTHR43252">
    <property type="entry name" value="TRANSCRIPTIONAL REGULATOR YQJI"/>
    <property type="match status" value="1"/>
</dbReference>
<dbReference type="GO" id="GO:0003677">
    <property type="term" value="F:DNA binding"/>
    <property type="evidence" value="ECO:0007669"/>
    <property type="project" value="UniProtKB-KW"/>
</dbReference>
<proteinExistence type="predicted"/>
<dbReference type="AlphaFoldDB" id="A0A7W9EUW7"/>
<accession>A0A7W9EUW7</accession>
<name>A0A7W9EUW7_9SPHN</name>
<dbReference type="Gene3D" id="1.10.10.10">
    <property type="entry name" value="Winged helix-like DNA-binding domain superfamily/Winged helix DNA-binding domain"/>
    <property type="match status" value="1"/>
</dbReference>
<dbReference type="SUPFAM" id="SSF46785">
    <property type="entry name" value="Winged helix' DNA-binding domain"/>
    <property type="match status" value="1"/>
</dbReference>
<sequence length="194" mass="21810">MRIHLGDDRGRGCGPRGRGWSFDPFAFSFDMGGQRQERGRGRRQFDGGELRLILLQLISEETRHGYELIRSIEEMTGGSYAPSPGVVYPTLTMLDEMGLVDEQQSDDTKKRFAVTEAGRSHLADRRDEVDALMAKLRDMGAAQREQGGSPVWRAMRNLGVAIRHRVAAGDITSETVHEVAELIDELARKIERLR</sequence>
<keyword evidence="3" id="KW-1185">Reference proteome</keyword>
<gene>
    <name evidence="2" type="ORF">FHS94_000711</name>
</gene>
<dbReference type="Pfam" id="PF03551">
    <property type="entry name" value="PadR"/>
    <property type="match status" value="1"/>
</dbReference>
<dbReference type="RefSeq" id="WP_184054711.1">
    <property type="nucleotide sequence ID" value="NZ_JACIJK010000002.1"/>
</dbReference>
<dbReference type="InterPro" id="IPR036388">
    <property type="entry name" value="WH-like_DNA-bd_sf"/>
</dbReference>
<evidence type="ECO:0000313" key="3">
    <source>
        <dbReference type="Proteomes" id="UP000546200"/>
    </source>
</evidence>
<feature type="domain" description="Transcription regulator PadR N-terminal" evidence="1">
    <location>
        <begin position="54"/>
        <end position="123"/>
    </location>
</feature>
<dbReference type="InterPro" id="IPR005149">
    <property type="entry name" value="Tscrpt_reg_PadR_N"/>
</dbReference>
<organism evidence="2 3">
    <name type="scientific">Sphingomonas aerophila</name>
    <dbReference type="NCBI Taxonomy" id="1344948"/>
    <lineage>
        <taxon>Bacteria</taxon>
        <taxon>Pseudomonadati</taxon>
        <taxon>Pseudomonadota</taxon>
        <taxon>Alphaproteobacteria</taxon>
        <taxon>Sphingomonadales</taxon>
        <taxon>Sphingomonadaceae</taxon>
        <taxon>Sphingomonas</taxon>
    </lineage>
</organism>
<dbReference type="Proteomes" id="UP000546200">
    <property type="component" value="Unassembled WGS sequence"/>
</dbReference>
<keyword evidence="2" id="KW-0238">DNA-binding</keyword>
<evidence type="ECO:0000259" key="1">
    <source>
        <dbReference type="Pfam" id="PF03551"/>
    </source>
</evidence>
<evidence type="ECO:0000313" key="2">
    <source>
        <dbReference type="EMBL" id="MBB5713888.1"/>
    </source>
</evidence>
<reference evidence="2 3" key="1">
    <citation type="submission" date="2020-08" db="EMBL/GenBank/DDBJ databases">
        <title>Genomic Encyclopedia of Type Strains, Phase IV (KMG-IV): sequencing the most valuable type-strain genomes for metagenomic binning, comparative biology and taxonomic classification.</title>
        <authorList>
            <person name="Goeker M."/>
        </authorList>
    </citation>
    <scope>NUCLEOTIDE SEQUENCE [LARGE SCALE GENOMIC DNA]</scope>
    <source>
        <strain evidence="2 3">DSM 100044</strain>
    </source>
</reference>
<dbReference type="PANTHER" id="PTHR43252:SF7">
    <property type="entry name" value="TRANSCRIPTIONAL REGULATOR YQJI"/>
    <property type="match status" value="1"/>
</dbReference>
<protein>
    <submittedName>
        <fullName evidence="2">DNA-binding PadR family transcriptional regulator</fullName>
    </submittedName>
</protein>